<evidence type="ECO:0000313" key="2">
    <source>
        <dbReference type="EMBL" id="SUZ90768.1"/>
    </source>
</evidence>
<accession>A0A381RIJ2</accession>
<organism evidence="2">
    <name type="scientific">marine metagenome</name>
    <dbReference type="NCBI Taxonomy" id="408172"/>
    <lineage>
        <taxon>unclassified sequences</taxon>
        <taxon>metagenomes</taxon>
        <taxon>ecological metagenomes</taxon>
    </lineage>
</organism>
<proteinExistence type="predicted"/>
<reference evidence="2" key="1">
    <citation type="submission" date="2018-05" db="EMBL/GenBank/DDBJ databases">
        <authorList>
            <person name="Lanie J.A."/>
            <person name="Ng W.-L."/>
            <person name="Kazmierczak K.M."/>
            <person name="Andrzejewski T.M."/>
            <person name="Davidsen T.M."/>
            <person name="Wayne K.J."/>
            <person name="Tettelin H."/>
            <person name="Glass J.I."/>
            <person name="Rusch D."/>
            <person name="Podicherti R."/>
            <person name="Tsui H.-C.T."/>
            <person name="Winkler M.E."/>
        </authorList>
    </citation>
    <scope>NUCLEOTIDE SEQUENCE</scope>
</reference>
<feature type="transmembrane region" description="Helical" evidence="1">
    <location>
        <begin position="6"/>
        <end position="23"/>
    </location>
</feature>
<dbReference type="AlphaFoldDB" id="A0A381RIJ2"/>
<keyword evidence="1" id="KW-1133">Transmembrane helix</keyword>
<dbReference type="InterPro" id="IPR003425">
    <property type="entry name" value="CCB3/YggT"/>
</dbReference>
<dbReference type="GO" id="GO:0016020">
    <property type="term" value="C:membrane"/>
    <property type="evidence" value="ECO:0007669"/>
    <property type="project" value="InterPro"/>
</dbReference>
<gene>
    <name evidence="2" type="ORF">METZ01_LOCUS43622</name>
</gene>
<evidence type="ECO:0000256" key="1">
    <source>
        <dbReference type="SAM" id="Phobius"/>
    </source>
</evidence>
<evidence type="ECO:0008006" key="3">
    <source>
        <dbReference type="Google" id="ProtNLM"/>
    </source>
</evidence>
<keyword evidence="1" id="KW-0812">Transmembrane</keyword>
<dbReference type="Pfam" id="PF02325">
    <property type="entry name" value="CCB3_YggT"/>
    <property type="match status" value="1"/>
</dbReference>
<keyword evidence="1" id="KW-0472">Membrane</keyword>
<dbReference type="PANTHER" id="PTHR33219:SF14">
    <property type="entry name" value="PROTEIN COFACTOR ASSEMBLY OF COMPLEX C SUBUNIT B CCB3, CHLOROPLASTIC-RELATED"/>
    <property type="match status" value="1"/>
</dbReference>
<name>A0A381RIJ2_9ZZZZ</name>
<dbReference type="PANTHER" id="PTHR33219">
    <property type="entry name" value="YLMG HOMOLOG PROTEIN 2, CHLOROPLASTIC"/>
    <property type="match status" value="1"/>
</dbReference>
<sequence length="75" mass="8100">MLLLPIIDLYSLVVFAAVVLSWLQLPASNPVARIVDTLTDPALKPIRRALPPVSGIDFSPMVLLLGLQILKGLLV</sequence>
<protein>
    <recommendedName>
        <fullName evidence="3">YggT family protein</fullName>
    </recommendedName>
</protein>
<dbReference type="EMBL" id="UINC01001921">
    <property type="protein sequence ID" value="SUZ90768.1"/>
    <property type="molecule type" value="Genomic_DNA"/>
</dbReference>